<reference evidence="3 4" key="1">
    <citation type="submission" date="2020-05" db="EMBL/GenBank/DDBJ databases">
        <authorList>
            <person name="Whitworth D."/>
        </authorList>
    </citation>
    <scope>NUCLEOTIDE SEQUENCE [LARGE SCALE GENOMIC DNA]</scope>
    <source>
        <strain evidence="3 4">AM005</strain>
    </source>
</reference>
<dbReference type="EMBL" id="JABFNT010000073">
    <property type="protein sequence ID" value="NOJ81010.1"/>
    <property type="molecule type" value="Genomic_DNA"/>
</dbReference>
<proteinExistence type="predicted"/>
<dbReference type="Pfam" id="PF00092">
    <property type="entry name" value="VWA"/>
    <property type="match status" value="1"/>
</dbReference>
<dbReference type="InterPro" id="IPR036465">
    <property type="entry name" value="vWFA_dom_sf"/>
</dbReference>
<dbReference type="SUPFAM" id="SSF53300">
    <property type="entry name" value="vWA-like"/>
    <property type="match status" value="1"/>
</dbReference>
<dbReference type="PANTHER" id="PTHR10579">
    <property type="entry name" value="CALCIUM-ACTIVATED CHLORIDE CHANNEL REGULATOR"/>
    <property type="match status" value="1"/>
</dbReference>
<dbReference type="SMART" id="SM00327">
    <property type="entry name" value="VWA"/>
    <property type="match status" value="1"/>
</dbReference>
<dbReference type="InterPro" id="IPR051266">
    <property type="entry name" value="CLCR"/>
</dbReference>
<dbReference type="Proteomes" id="UP000533080">
    <property type="component" value="Unassembled WGS sequence"/>
</dbReference>
<name>A0A7Y4ILW8_MYXXA</name>
<organism evidence="3 4">
    <name type="scientific">Myxococcus xanthus</name>
    <dbReference type="NCBI Taxonomy" id="34"/>
    <lineage>
        <taxon>Bacteria</taxon>
        <taxon>Pseudomonadati</taxon>
        <taxon>Myxococcota</taxon>
        <taxon>Myxococcia</taxon>
        <taxon>Myxococcales</taxon>
        <taxon>Cystobacterineae</taxon>
        <taxon>Myxococcaceae</taxon>
        <taxon>Myxococcus</taxon>
    </lineage>
</organism>
<dbReference type="PANTHER" id="PTHR10579:SF43">
    <property type="entry name" value="ZINC FINGER (C3HC4-TYPE RING FINGER) FAMILY PROTEIN"/>
    <property type="match status" value="1"/>
</dbReference>
<evidence type="ECO:0000259" key="2">
    <source>
        <dbReference type="PROSITE" id="PS50234"/>
    </source>
</evidence>
<feature type="region of interest" description="Disordered" evidence="1">
    <location>
        <begin position="1"/>
        <end position="26"/>
    </location>
</feature>
<comment type="caution">
    <text evidence="3">The sequence shown here is derived from an EMBL/GenBank/DDBJ whole genome shotgun (WGS) entry which is preliminary data.</text>
</comment>
<evidence type="ECO:0000313" key="3">
    <source>
        <dbReference type="EMBL" id="NOJ81010.1"/>
    </source>
</evidence>
<gene>
    <name evidence="3" type="ORF">HNV28_22220</name>
</gene>
<evidence type="ECO:0000256" key="1">
    <source>
        <dbReference type="SAM" id="MobiDB-lite"/>
    </source>
</evidence>
<sequence length="445" mass="47847">MAHETSGIGGGPLSQIDSRHNASCDHGGVRMKQTAWAVERDAEHGREVLLLVTLEADADAPRAPVAINLALDRSASMRGVPLLAAVQAAQALVERASPRDYLGLLTFDAEPEQVLPMRAMDPNARAQLLKVLARLESGEGTALHEAVERASESARRVLVPGARPQVLMLTDGEPSVGPSQLAEFKTQGARIAESGVMLHALGLGRHYLPDILEALTSPSGTGFVHVDDPEGLPMAVGQLGAELFGEVVADARVHVLPTGFADVRCRHRYPSRVEGDAMSATLGAISQAFPRRVLFSGMLRDAEWNLGVSTSYSERGDTRRISVPVTRVLPDSDAGRFVRAVSAELDLVAGEAAAWKALGRRHQDAAERALEAADVALYKLARLGSAEVPAQRHVERLADLRRVMERRANKLPALVMRRAHSEVSRITMSRVGPAAPALLPWKTED</sequence>
<dbReference type="InterPro" id="IPR002035">
    <property type="entry name" value="VWF_A"/>
</dbReference>
<dbReference type="AlphaFoldDB" id="A0A7Y4ILW8"/>
<feature type="domain" description="VWFA" evidence="2">
    <location>
        <begin position="66"/>
        <end position="239"/>
    </location>
</feature>
<protein>
    <submittedName>
        <fullName evidence="3">VWA domain-containing protein</fullName>
    </submittedName>
</protein>
<accession>A0A7Y4ILW8</accession>
<dbReference type="Gene3D" id="3.40.50.410">
    <property type="entry name" value="von Willebrand factor, type A domain"/>
    <property type="match status" value="1"/>
</dbReference>
<dbReference type="PROSITE" id="PS50234">
    <property type="entry name" value="VWFA"/>
    <property type="match status" value="1"/>
</dbReference>
<evidence type="ECO:0000313" key="4">
    <source>
        <dbReference type="Proteomes" id="UP000533080"/>
    </source>
</evidence>